<gene>
    <name evidence="1" type="ORF">DSO57_1028791</name>
</gene>
<name>A0ACC2ULY4_9FUNG</name>
<accession>A0ACC2ULY4</accession>
<sequence>MKQRFSALDIRASVHDIQEKIVGLRLQNVYDINSKTFLLKFSQPDRKEYLVVESGIRLHLTDFSREKAVTPSQFCMKLRKHLRTRRLTGVRQAGVDQNRPV</sequence>
<evidence type="ECO:0000313" key="1">
    <source>
        <dbReference type="EMBL" id="KAJ9087875.1"/>
    </source>
</evidence>
<comment type="caution">
    <text evidence="1">The sequence shown here is derived from an EMBL/GenBank/DDBJ whole genome shotgun (WGS) entry which is preliminary data.</text>
</comment>
<reference evidence="1" key="1">
    <citation type="submission" date="2022-04" db="EMBL/GenBank/DDBJ databases">
        <title>Genome of the entomopathogenic fungus Entomophthora muscae.</title>
        <authorList>
            <person name="Elya C."/>
            <person name="Lovett B.R."/>
            <person name="Lee E."/>
            <person name="Macias A.M."/>
            <person name="Hajek A.E."/>
            <person name="De Bivort B.L."/>
            <person name="Kasson M.T."/>
            <person name="De Fine Licht H.H."/>
            <person name="Stajich J.E."/>
        </authorList>
    </citation>
    <scope>NUCLEOTIDE SEQUENCE</scope>
    <source>
        <strain evidence="1">Berkeley</strain>
    </source>
</reference>
<dbReference type="Proteomes" id="UP001165960">
    <property type="component" value="Unassembled WGS sequence"/>
</dbReference>
<dbReference type="EMBL" id="QTSX02000185">
    <property type="protein sequence ID" value="KAJ9087875.1"/>
    <property type="molecule type" value="Genomic_DNA"/>
</dbReference>
<keyword evidence="2" id="KW-1185">Reference proteome</keyword>
<protein>
    <submittedName>
        <fullName evidence="1">Uncharacterized protein</fullName>
    </submittedName>
</protein>
<proteinExistence type="predicted"/>
<organism evidence="1 2">
    <name type="scientific">Entomophthora muscae</name>
    <dbReference type="NCBI Taxonomy" id="34485"/>
    <lineage>
        <taxon>Eukaryota</taxon>
        <taxon>Fungi</taxon>
        <taxon>Fungi incertae sedis</taxon>
        <taxon>Zoopagomycota</taxon>
        <taxon>Entomophthoromycotina</taxon>
        <taxon>Entomophthoromycetes</taxon>
        <taxon>Entomophthorales</taxon>
        <taxon>Entomophthoraceae</taxon>
        <taxon>Entomophthora</taxon>
    </lineage>
</organism>
<evidence type="ECO:0000313" key="2">
    <source>
        <dbReference type="Proteomes" id="UP001165960"/>
    </source>
</evidence>